<evidence type="ECO:0000313" key="1">
    <source>
        <dbReference type="EMBL" id="CAJ1379841.1"/>
    </source>
</evidence>
<proteinExistence type="predicted"/>
<accession>A0AA36I3V5</accession>
<dbReference type="EMBL" id="CAUJNA010000662">
    <property type="protein sequence ID" value="CAJ1379841.1"/>
    <property type="molecule type" value="Genomic_DNA"/>
</dbReference>
<evidence type="ECO:0000313" key="2">
    <source>
        <dbReference type="Proteomes" id="UP001178507"/>
    </source>
</evidence>
<comment type="caution">
    <text evidence="1">The sequence shown here is derived from an EMBL/GenBank/DDBJ whole genome shotgun (WGS) entry which is preliminary data.</text>
</comment>
<protein>
    <submittedName>
        <fullName evidence="1">Uncharacterized protein</fullName>
    </submittedName>
</protein>
<organism evidence="1 2">
    <name type="scientific">Effrenium voratum</name>
    <dbReference type="NCBI Taxonomy" id="2562239"/>
    <lineage>
        <taxon>Eukaryota</taxon>
        <taxon>Sar</taxon>
        <taxon>Alveolata</taxon>
        <taxon>Dinophyceae</taxon>
        <taxon>Suessiales</taxon>
        <taxon>Symbiodiniaceae</taxon>
        <taxon>Effrenium</taxon>
    </lineage>
</organism>
<dbReference type="AlphaFoldDB" id="A0AA36I3V5"/>
<reference evidence="1" key="1">
    <citation type="submission" date="2023-08" db="EMBL/GenBank/DDBJ databases">
        <authorList>
            <person name="Chen Y."/>
            <person name="Shah S."/>
            <person name="Dougan E. K."/>
            <person name="Thang M."/>
            <person name="Chan C."/>
        </authorList>
    </citation>
    <scope>NUCLEOTIDE SEQUENCE</scope>
</reference>
<gene>
    <name evidence="1" type="ORF">EVOR1521_LOCUS7957</name>
</gene>
<name>A0AA36I3V5_9DINO</name>
<dbReference type="Proteomes" id="UP001178507">
    <property type="component" value="Unassembled WGS sequence"/>
</dbReference>
<keyword evidence="2" id="KW-1185">Reference proteome</keyword>
<sequence length="619" mass="66293">MGCAPCSGEQPAPGELRVVQSGMASDLSAAQFKDIDVAVAVTQASINATMKEYLSKASSLEILQCFVYKKGTTDIVEIPYAELKANAKGSDPFSLKDGADQTDPDVSNLATVGFVGAFKAKGGLPSVPPANLPSIVGLGLHSDSRLDFNLTTSEFQIVGLILAGLGSATAINKTQPTGAGAKPWYYNFKVDLTQVAQDPTNKVPPAVRNRIEQLISEVGSGAFSVQKLLLDFETASLVANPVIKGVTDSSSYGPTWRTISKVFTGAYFDELRKTGSPVFSYSFTAKEALPQSTLTLKSLVHSTAPYLNEGKPTESTASCLVYNITAQPTPPNIVPFTWNWVNQDEVSEVSGVLAVRRGVFASYLTGPLAFSSGLCWDTGCSLSHDFEDFTIRTSWGSSQHPNSFVAVDAKPGPNGLITHTLSYSHTASDDSEDALHTCTIFMDFNYSVTGTVELGGTQIIISVTPVVEMGFHHHELGVQYTDLPLRSYYKKTLTITYSLSTTDGKLTATQSTKTVDNSADWAWDSQGIEGLSGAEDQLKGQLHSTISSLNDSLDRSCQDFAQSLTNNLNDAEQWIFPGTDSFVASDVFFSSDCDLVTHLRYASPQMMSLMQGGGAETAS</sequence>